<reference evidence="3 4" key="2">
    <citation type="submission" date="2016-05" db="EMBL/GenBank/DDBJ databases">
        <title>Lineage-specific infection strategies underlie the spectrum of fungal disease in amphibians.</title>
        <authorList>
            <person name="Cuomo C.A."/>
            <person name="Farrer R.A."/>
            <person name="James T."/>
            <person name="Longcore J."/>
            <person name="Birren B."/>
        </authorList>
    </citation>
    <scope>NUCLEOTIDE SEQUENCE [LARGE SCALE GENOMIC DNA]</scope>
    <source>
        <strain evidence="3 4">JEL423</strain>
    </source>
</reference>
<proteinExistence type="predicted"/>
<reference evidence="3 4" key="1">
    <citation type="submission" date="2006-10" db="EMBL/GenBank/DDBJ databases">
        <title>The Genome Sequence of Batrachochytrium dendrobatidis JEL423.</title>
        <authorList>
            <consortium name="The Broad Institute Genome Sequencing Platform"/>
            <person name="Birren B."/>
            <person name="Lander E."/>
            <person name="Galagan J."/>
            <person name="Cuomo C."/>
            <person name="Devon K."/>
            <person name="Jaffe D."/>
            <person name="Butler J."/>
            <person name="Alvarez P."/>
            <person name="Gnerre S."/>
            <person name="Grabherr M."/>
            <person name="Kleber M."/>
            <person name="Mauceli E."/>
            <person name="Brockman W."/>
            <person name="Young S."/>
            <person name="LaButti K."/>
            <person name="Sykes S."/>
            <person name="DeCaprio D."/>
            <person name="Crawford M."/>
            <person name="Koehrsen M."/>
            <person name="Engels R."/>
            <person name="Montgomery P."/>
            <person name="Pearson M."/>
            <person name="Howarth C."/>
            <person name="Larson L."/>
            <person name="White J."/>
            <person name="O'Leary S."/>
            <person name="Kodira C."/>
            <person name="Zeng Q."/>
            <person name="Yandava C."/>
            <person name="Alvarado L."/>
            <person name="Longcore J."/>
            <person name="James T."/>
        </authorList>
    </citation>
    <scope>NUCLEOTIDE SEQUENCE [LARGE SCALE GENOMIC DNA]</scope>
    <source>
        <strain evidence="3 4">JEL423</strain>
    </source>
</reference>
<evidence type="ECO:0000313" key="3">
    <source>
        <dbReference type="EMBL" id="OAJ36686.1"/>
    </source>
</evidence>
<name>A0A177WA83_BATDL</name>
<feature type="region of interest" description="Disordered" evidence="2">
    <location>
        <begin position="201"/>
        <end position="226"/>
    </location>
</feature>
<sequence length="772" mass="83864">MDGADFSPAQKANGFATAAEEYTARGQLLKAVELHFRAAEQYLLAMNDTTDPEAVKTLKLLYASHTRSGKELQRRIAQEASSSQGSVPLATAATSRQIPSPVSLPNPEEQLSTATLLDTNAGTTGTLPKTQSLNKNHHKMFSGLVAPNQPHSAAIHFYSGEFRGKHSPTSPIDPNASENRSEGSMLGSRQFFVGQSQTDSAMLPDRQSPFPTGSGTTSLLKPLSNAADYSGGGGDLKKASQGLPTDRIKTFATTTGASKPVSGRVLTGGLRDQINPAYFSNPATVPVKSLDKSDVMLESIANSYLVLDDNAKEIRKSVAPDDPFNKFWESVERLVGEISLSGPVAFATAPLHDGQRSFQGIPAKPLQSSQHNSTMQKTFIRTIETQADSSDTQNNTGIMQSYLLVSPDMPFDSDASGTLNQTQQALKYHGLVDTPFNQIQGNTGSYTNVRLEDVCSSISGKKTLEEYRIENNHLKQIVDKLTQQMVHFERAADENTILKSSILQLRSDVQKHAKRYYSGTMNGNSMYSSVMQNFVGAGLSQGSLGSSQKSADLAMSVSQESDSNSSTMIKGLKDRIAHLENELTVVKSELEQQNLVITKYRERWDKLKESTKKKKESRSYTDLMARSLEQNSHSDNSLLTSTSTPLVTKPSCVDVEGISKPNAAFVDGLLQSDSVAELTLKAIKSEPALHGSASYTLPDARPFSDTTFLAHDSSTAFPDYTTLDHHGSLCESNHELSDHIAQSSMTAPSLTHQSLYYSTTLDGDQSKFDEQQ</sequence>
<dbReference type="STRING" id="403673.A0A177WA83"/>
<dbReference type="Proteomes" id="UP000077115">
    <property type="component" value="Unassembled WGS sequence"/>
</dbReference>
<dbReference type="OrthoDB" id="3197614at2759"/>
<evidence type="ECO:0000256" key="1">
    <source>
        <dbReference type="SAM" id="Coils"/>
    </source>
</evidence>
<gene>
    <name evidence="3" type="ORF">BDEG_20836</name>
</gene>
<evidence type="ECO:0000313" key="4">
    <source>
        <dbReference type="Proteomes" id="UP000077115"/>
    </source>
</evidence>
<keyword evidence="1" id="KW-0175">Coiled coil</keyword>
<evidence type="ECO:0008006" key="5">
    <source>
        <dbReference type="Google" id="ProtNLM"/>
    </source>
</evidence>
<organism evidence="3 4">
    <name type="scientific">Batrachochytrium dendrobatidis (strain JEL423)</name>
    <dbReference type="NCBI Taxonomy" id="403673"/>
    <lineage>
        <taxon>Eukaryota</taxon>
        <taxon>Fungi</taxon>
        <taxon>Fungi incertae sedis</taxon>
        <taxon>Chytridiomycota</taxon>
        <taxon>Chytridiomycota incertae sedis</taxon>
        <taxon>Chytridiomycetes</taxon>
        <taxon>Rhizophydiales</taxon>
        <taxon>Rhizophydiales incertae sedis</taxon>
        <taxon>Batrachochytrium</taxon>
    </lineage>
</organism>
<dbReference type="VEuPathDB" id="FungiDB:BDEG_20836"/>
<feature type="region of interest" description="Disordered" evidence="2">
    <location>
        <begin position="162"/>
        <end position="184"/>
    </location>
</feature>
<feature type="compositionally biased region" description="Polar residues" evidence="2">
    <location>
        <begin position="167"/>
        <end position="178"/>
    </location>
</feature>
<feature type="coiled-coil region" evidence="1">
    <location>
        <begin position="569"/>
        <end position="596"/>
    </location>
</feature>
<dbReference type="Gene3D" id="1.20.58.80">
    <property type="entry name" value="Phosphotransferase system, lactose/cellobiose-type IIA subunit"/>
    <property type="match status" value="1"/>
</dbReference>
<feature type="compositionally biased region" description="Polar residues" evidence="2">
    <location>
        <begin position="209"/>
        <end position="219"/>
    </location>
</feature>
<dbReference type="EMBL" id="DS022300">
    <property type="protein sequence ID" value="OAJ36686.1"/>
    <property type="molecule type" value="Genomic_DNA"/>
</dbReference>
<accession>A0A177WA83</accession>
<feature type="compositionally biased region" description="Polar residues" evidence="2">
    <location>
        <begin position="79"/>
        <end position="100"/>
    </location>
</feature>
<dbReference type="PANTHER" id="PTHR40130">
    <property type="entry name" value="EXPRESSED PROTEIN"/>
    <property type="match status" value="1"/>
</dbReference>
<protein>
    <recommendedName>
        <fullName evidence="5">MIT domain-containing protein</fullName>
    </recommendedName>
</protein>
<dbReference type="AlphaFoldDB" id="A0A177WA83"/>
<feature type="region of interest" description="Disordered" evidence="2">
    <location>
        <begin position="77"/>
        <end position="108"/>
    </location>
</feature>
<dbReference type="PANTHER" id="PTHR40130:SF1">
    <property type="entry name" value="SPINDLE POLE BODY-ASSOCIATED PROTEIN CUT12 DOMAIN-CONTAINING PROTEIN"/>
    <property type="match status" value="1"/>
</dbReference>
<evidence type="ECO:0000256" key="2">
    <source>
        <dbReference type="SAM" id="MobiDB-lite"/>
    </source>
</evidence>